<sequence length="171" mass="20673">MTEPPGLIEVSPLYTRTKSLYDVLYVEKMLHKLSAYRKFSFFLCPLRICKESDDKFQVLSQVHYILNDDNRRKLYDEEGVWEQRIPTKVICACGWNLTTDTTSKTWHKYWRNLFFHIVSSDLEEYKERYRDSEEEAEDLKKAYIRAKGDMDTKRRFHAFEDLDINHTRVKR</sequence>
<dbReference type="GO" id="GO:0005737">
    <property type="term" value="C:cytoplasm"/>
    <property type="evidence" value="ECO:0007669"/>
    <property type="project" value="TreeGrafter"/>
</dbReference>
<keyword evidence="1" id="KW-0175">Coiled coil</keyword>
<dbReference type="Proteomes" id="UP001054945">
    <property type="component" value="Unassembled WGS sequence"/>
</dbReference>
<dbReference type="SUPFAM" id="SSF46565">
    <property type="entry name" value="Chaperone J-domain"/>
    <property type="match status" value="1"/>
</dbReference>
<dbReference type="Pfam" id="PF23302">
    <property type="entry name" value="HTH_DNAJC9"/>
    <property type="match status" value="1"/>
</dbReference>
<organism evidence="3 4">
    <name type="scientific">Caerostris extrusa</name>
    <name type="common">Bark spider</name>
    <name type="synonym">Caerostris bankana</name>
    <dbReference type="NCBI Taxonomy" id="172846"/>
    <lineage>
        <taxon>Eukaryota</taxon>
        <taxon>Metazoa</taxon>
        <taxon>Ecdysozoa</taxon>
        <taxon>Arthropoda</taxon>
        <taxon>Chelicerata</taxon>
        <taxon>Arachnida</taxon>
        <taxon>Araneae</taxon>
        <taxon>Araneomorphae</taxon>
        <taxon>Entelegynae</taxon>
        <taxon>Araneoidea</taxon>
        <taxon>Araneidae</taxon>
        <taxon>Caerostris</taxon>
    </lineage>
</organism>
<dbReference type="EMBL" id="BPLR01013123">
    <property type="protein sequence ID" value="GIY58878.1"/>
    <property type="molecule type" value="Genomic_DNA"/>
</dbReference>
<dbReference type="InterPro" id="IPR036869">
    <property type="entry name" value="J_dom_sf"/>
</dbReference>
<dbReference type="GO" id="GO:0031072">
    <property type="term" value="F:heat shock protein binding"/>
    <property type="evidence" value="ECO:0007669"/>
    <property type="project" value="TreeGrafter"/>
</dbReference>
<dbReference type="PANTHER" id="PTHR44144:SF1">
    <property type="entry name" value="DNAJ HOMOLOG SUBFAMILY C MEMBER 9"/>
    <property type="match status" value="1"/>
</dbReference>
<protein>
    <submittedName>
        <fullName evidence="3">DnaJ subfamily C member 9</fullName>
    </submittedName>
</protein>
<comment type="caution">
    <text evidence="3">The sequence shown here is derived from an EMBL/GenBank/DDBJ whole genome shotgun (WGS) entry which is preliminary data.</text>
</comment>
<gene>
    <name evidence="3" type="primary">Dnajc9</name>
    <name evidence="3" type="ORF">CEXT_489131</name>
</gene>
<dbReference type="AlphaFoldDB" id="A0AAV4UM92"/>
<name>A0AAV4UM92_CAEEX</name>
<dbReference type="PANTHER" id="PTHR44144">
    <property type="entry name" value="DNAJ HOMOLOG SUBFAMILY C MEMBER 9"/>
    <property type="match status" value="1"/>
</dbReference>
<evidence type="ECO:0000313" key="4">
    <source>
        <dbReference type="Proteomes" id="UP001054945"/>
    </source>
</evidence>
<feature type="coiled-coil region" evidence="1">
    <location>
        <begin position="122"/>
        <end position="149"/>
    </location>
</feature>
<reference evidence="3 4" key="1">
    <citation type="submission" date="2021-06" db="EMBL/GenBank/DDBJ databases">
        <title>Caerostris extrusa draft genome.</title>
        <authorList>
            <person name="Kono N."/>
            <person name="Arakawa K."/>
        </authorList>
    </citation>
    <scope>NUCLEOTIDE SEQUENCE [LARGE SCALE GENOMIC DNA]</scope>
</reference>
<proteinExistence type="predicted"/>
<evidence type="ECO:0000313" key="3">
    <source>
        <dbReference type="EMBL" id="GIY58878.1"/>
    </source>
</evidence>
<dbReference type="GO" id="GO:0005634">
    <property type="term" value="C:nucleus"/>
    <property type="evidence" value="ECO:0007669"/>
    <property type="project" value="TreeGrafter"/>
</dbReference>
<keyword evidence="4" id="KW-1185">Reference proteome</keyword>
<dbReference type="InterPro" id="IPR052594">
    <property type="entry name" value="J_domain-containing_protein"/>
</dbReference>
<accession>A0AAV4UM92</accession>
<feature type="domain" description="DNAJC9 HTH" evidence="2">
    <location>
        <begin position="129"/>
        <end position="151"/>
    </location>
</feature>
<evidence type="ECO:0000256" key="1">
    <source>
        <dbReference type="SAM" id="Coils"/>
    </source>
</evidence>
<dbReference type="InterPro" id="IPR056453">
    <property type="entry name" value="HTH_DNAJC9"/>
</dbReference>
<evidence type="ECO:0000259" key="2">
    <source>
        <dbReference type="Pfam" id="PF23302"/>
    </source>
</evidence>